<name>F4MXQ6_YEREN</name>
<proteinExistence type="predicted"/>
<reference evidence="1" key="1">
    <citation type="journal article" date="2011" name="BMC Genomics">
        <title>Shotgun sequencing of Yersinia enterocolitica strain W22703 (biotype 2, serotype O:9): genomic evidence for oscillation between invertebrates and mammals.</title>
        <authorList>
            <person name="Fuchs T.M."/>
            <person name="Brandt K."/>
            <person name="Starke M."/>
            <person name="Rattei T."/>
        </authorList>
    </citation>
    <scope>NUCLEOTIDE SEQUENCE</scope>
</reference>
<protein>
    <submittedName>
        <fullName evidence="1">Uncharacterized protein</fullName>
    </submittedName>
</protein>
<dbReference type="EMBL" id="FR718537">
    <property type="protein sequence ID" value="CBX70614.1"/>
    <property type="molecule type" value="Genomic_DNA"/>
</dbReference>
<organism evidence="1">
    <name type="scientific">Yersinia enterocolitica W22703</name>
    <dbReference type="NCBI Taxonomy" id="913028"/>
    <lineage>
        <taxon>Bacteria</taxon>
        <taxon>Pseudomonadati</taxon>
        <taxon>Pseudomonadota</taxon>
        <taxon>Gammaproteobacteria</taxon>
        <taxon>Enterobacterales</taxon>
        <taxon>Yersiniaceae</taxon>
        <taxon>Yersinia</taxon>
    </lineage>
</organism>
<sequence>MILLKLSPRYNLCNFITAAYDSSWVAIKSYNKKIKMTFLRPKK</sequence>
<dbReference type="AlphaFoldDB" id="F4MXQ6"/>
<evidence type="ECO:0000313" key="1">
    <source>
        <dbReference type="EMBL" id="CBX70614.1"/>
    </source>
</evidence>
<accession>F4MXQ6</accession>
<gene>
    <name evidence="1" type="ORF">YEW_LD47090</name>
</gene>